<dbReference type="HAMAP" id="MF_01628">
    <property type="entry name" value="Thymid_phosp"/>
    <property type="match status" value="1"/>
</dbReference>
<dbReference type="Pfam" id="PF07831">
    <property type="entry name" value="PYNP_C"/>
    <property type="match status" value="1"/>
</dbReference>
<evidence type="ECO:0000256" key="1">
    <source>
        <dbReference type="ARBA" id="ARBA00006915"/>
    </source>
</evidence>
<dbReference type="InterPro" id="IPR036566">
    <property type="entry name" value="PYNP-like_C_sf"/>
</dbReference>
<evidence type="ECO:0000313" key="10">
    <source>
        <dbReference type="Proteomes" id="UP000298781"/>
    </source>
</evidence>
<dbReference type="InterPro" id="IPR000053">
    <property type="entry name" value="Thymidine/pyrmidine_PPase"/>
</dbReference>
<keyword evidence="10" id="KW-1185">Reference proteome</keyword>
<comment type="function">
    <text evidence="7">The enzymes which catalyze the reversible phosphorolysis of pyrimidine nucleosides are involved in the degradation of these compounds and in their utilization as carbon and energy sources, or in the rescue of pyrimidine bases for nucleotide synthesis.</text>
</comment>
<dbReference type="InterPro" id="IPR036320">
    <property type="entry name" value="Glycosyl_Trfase_fam3_N_dom_sf"/>
</dbReference>
<reference evidence="9 10" key="1">
    <citation type="submission" date="2019-04" db="EMBL/GenBank/DDBJ databases">
        <title>Phreatobacter aquaticus sp. nov.</title>
        <authorList>
            <person name="Choi A."/>
        </authorList>
    </citation>
    <scope>NUCLEOTIDE SEQUENCE [LARGE SCALE GENOMIC DNA]</scope>
    <source>
        <strain evidence="9 10">KCTC 52518</strain>
    </source>
</reference>
<dbReference type="NCBIfam" id="NF004490">
    <property type="entry name" value="PRK05820.1"/>
    <property type="match status" value="1"/>
</dbReference>
<dbReference type="NCBIfam" id="TIGR02643">
    <property type="entry name" value="T_phosphoryl"/>
    <property type="match status" value="1"/>
</dbReference>
<dbReference type="UniPathway" id="UPA00578">
    <property type="reaction ID" value="UER00638"/>
</dbReference>
<dbReference type="GO" id="GO:0006206">
    <property type="term" value="P:pyrimidine nucleobase metabolic process"/>
    <property type="evidence" value="ECO:0007669"/>
    <property type="project" value="InterPro"/>
</dbReference>
<dbReference type="GO" id="GO:0046104">
    <property type="term" value="P:thymidine metabolic process"/>
    <property type="evidence" value="ECO:0007669"/>
    <property type="project" value="UniProtKB-UniRule"/>
</dbReference>
<keyword evidence="4 7" id="KW-0328">Glycosyltransferase</keyword>
<dbReference type="EC" id="2.4.2.4" evidence="3 7"/>
<dbReference type="SUPFAM" id="SSF52418">
    <property type="entry name" value="Nucleoside phosphorylase/phosphoribosyltransferase catalytic domain"/>
    <property type="match status" value="1"/>
</dbReference>
<evidence type="ECO:0000256" key="5">
    <source>
        <dbReference type="ARBA" id="ARBA00022679"/>
    </source>
</evidence>
<dbReference type="SUPFAM" id="SSF47648">
    <property type="entry name" value="Nucleoside phosphorylase/phosphoribosyltransferase N-terminal domain"/>
    <property type="match status" value="1"/>
</dbReference>
<dbReference type="Gene3D" id="3.90.1170.30">
    <property type="entry name" value="Pyrimidine nucleoside phosphorylase-like, C-terminal domain"/>
    <property type="match status" value="1"/>
</dbReference>
<comment type="subunit">
    <text evidence="2 7">Homodimer.</text>
</comment>
<comment type="catalytic activity">
    <reaction evidence="6 7">
        <text>thymidine + phosphate = 2-deoxy-alpha-D-ribose 1-phosphate + thymine</text>
        <dbReference type="Rhea" id="RHEA:16037"/>
        <dbReference type="ChEBI" id="CHEBI:17748"/>
        <dbReference type="ChEBI" id="CHEBI:17821"/>
        <dbReference type="ChEBI" id="CHEBI:43474"/>
        <dbReference type="ChEBI" id="CHEBI:57259"/>
        <dbReference type="EC" id="2.4.2.4"/>
    </reaction>
</comment>
<feature type="domain" description="Pyrimidine nucleoside phosphorylase C-terminal" evidence="8">
    <location>
        <begin position="351"/>
        <end position="425"/>
    </location>
</feature>
<dbReference type="InterPro" id="IPR035902">
    <property type="entry name" value="Nuc_phospho_transferase"/>
</dbReference>
<evidence type="ECO:0000256" key="4">
    <source>
        <dbReference type="ARBA" id="ARBA00022676"/>
    </source>
</evidence>
<evidence type="ECO:0000259" key="8">
    <source>
        <dbReference type="SMART" id="SM00941"/>
    </source>
</evidence>
<dbReference type="SMART" id="SM00941">
    <property type="entry name" value="PYNP_C"/>
    <property type="match status" value="1"/>
</dbReference>
<dbReference type="Pfam" id="PF00591">
    <property type="entry name" value="Glycos_transf_3"/>
    <property type="match status" value="1"/>
</dbReference>
<sequence>MTLLPQEIIRDKRDGRALAPEAIDAFVAGIGAGKVTEAQVAALAMAIFFQGMSMAERIALTRAMTHSGDVLSWRDLDLSGPVLDKHSTGGVGDTVSLMLAPMVAAAGGFVPMISGRGLGHTGGTLDKLESIPGYDATPSLDRLRRTVREVGCAIIGQTANLAPADKVIYGVRDVTATVESIPLLTSSILSKKLAAGLDGLVMDVKTGSGAFMPEFPRSKELAESIATVAAGAGLPTVALVTAMDQPLANAAGNAVEVRWAIDYLSGRHRQSRLHGVTMALAAELLVLGKLAPNLDQAQGKLERVLDNGRAAETFERMVVALGGPGDLMESPDKHLPRAPLIRPVLAAAAGTVTTIDTRAIGMSVVALGGGRTRSADPVDHAVGLTDLVMLGEAIERGQPLAMVHSRDEAGFDAAAAMIHAAITLDHGGALVGALVQARIAG</sequence>
<dbReference type="EMBL" id="CP039690">
    <property type="protein sequence ID" value="QCI64768.1"/>
    <property type="molecule type" value="Genomic_DNA"/>
</dbReference>
<dbReference type="PROSITE" id="PS00647">
    <property type="entry name" value="THYMID_PHOSPHORYLASE"/>
    <property type="match status" value="1"/>
</dbReference>
<dbReference type="InterPro" id="IPR017459">
    <property type="entry name" value="Glycosyl_Trfase_fam3_N_dom"/>
</dbReference>
<keyword evidence="5 7" id="KW-0808">Transferase</keyword>
<gene>
    <name evidence="7 9" type="primary">deoA</name>
    <name evidence="9" type="ORF">E8M01_11365</name>
</gene>
<dbReference type="GO" id="GO:0005829">
    <property type="term" value="C:cytosol"/>
    <property type="evidence" value="ECO:0007669"/>
    <property type="project" value="TreeGrafter"/>
</dbReference>
<dbReference type="GO" id="GO:0004645">
    <property type="term" value="F:1,4-alpha-oligoglucan phosphorylase activity"/>
    <property type="evidence" value="ECO:0007669"/>
    <property type="project" value="InterPro"/>
</dbReference>
<dbReference type="AlphaFoldDB" id="A0A4D7B276"/>
<dbReference type="InterPro" id="IPR018090">
    <property type="entry name" value="Pyrmidine_PPas_bac/euk"/>
</dbReference>
<name>A0A4D7B276_9HYPH</name>
<evidence type="ECO:0000256" key="3">
    <source>
        <dbReference type="ARBA" id="ARBA00011892"/>
    </source>
</evidence>
<dbReference type="InterPro" id="IPR013465">
    <property type="entry name" value="Thymidine_Pase"/>
</dbReference>
<proteinExistence type="inferred from homology"/>
<dbReference type="Pfam" id="PF02885">
    <property type="entry name" value="Glycos_trans_3N"/>
    <property type="match status" value="1"/>
</dbReference>
<comment type="pathway">
    <text evidence="7">Pyrimidine metabolism; dTMP biosynthesis via salvage pathway; dTMP from thymine: step 1/2.</text>
</comment>
<protein>
    <recommendedName>
        <fullName evidence="3 7">Thymidine phosphorylase</fullName>
        <ecNumber evidence="3 7">2.4.2.4</ecNumber>
    </recommendedName>
    <alternativeName>
        <fullName evidence="7">TdRPase</fullName>
    </alternativeName>
</protein>
<organism evidence="9 10">
    <name type="scientific">Phreatobacter stygius</name>
    <dbReference type="NCBI Taxonomy" id="1940610"/>
    <lineage>
        <taxon>Bacteria</taxon>
        <taxon>Pseudomonadati</taxon>
        <taxon>Pseudomonadota</taxon>
        <taxon>Alphaproteobacteria</taxon>
        <taxon>Hyphomicrobiales</taxon>
        <taxon>Phreatobacteraceae</taxon>
        <taxon>Phreatobacter</taxon>
    </lineage>
</organism>
<comment type="similarity">
    <text evidence="1 7">Belongs to the thymidine/pyrimidine-nucleoside phosphorylase family.</text>
</comment>
<dbReference type="PANTHER" id="PTHR10515:SF0">
    <property type="entry name" value="THYMIDINE PHOSPHORYLASE"/>
    <property type="match status" value="1"/>
</dbReference>
<dbReference type="SUPFAM" id="SSF54680">
    <property type="entry name" value="Pyrimidine nucleoside phosphorylase C-terminal domain"/>
    <property type="match status" value="1"/>
</dbReference>
<dbReference type="InterPro" id="IPR017872">
    <property type="entry name" value="Pyrmidine_PPase_CS"/>
</dbReference>
<dbReference type="KEGG" id="pstg:E8M01_11365"/>
<dbReference type="PANTHER" id="PTHR10515">
    <property type="entry name" value="THYMIDINE PHOSPHORYLASE"/>
    <property type="match status" value="1"/>
</dbReference>
<dbReference type="Gene3D" id="3.40.1030.10">
    <property type="entry name" value="Nucleoside phosphorylase/phosphoribosyltransferase catalytic domain"/>
    <property type="match status" value="1"/>
</dbReference>
<evidence type="ECO:0000256" key="6">
    <source>
        <dbReference type="ARBA" id="ARBA00048550"/>
    </source>
</evidence>
<accession>A0A4D7B276</accession>
<dbReference type="Proteomes" id="UP000298781">
    <property type="component" value="Chromosome"/>
</dbReference>
<dbReference type="RefSeq" id="WP_136960219.1">
    <property type="nucleotide sequence ID" value="NZ_CP039690.1"/>
</dbReference>
<dbReference type="NCBIfam" id="TIGR02644">
    <property type="entry name" value="Y_phosphoryl"/>
    <property type="match status" value="1"/>
</dbReference>
<dbReference type="Gene3D" id="1.20.970.10">
    <property type="entry name" value="Transferase, Pyrimidine Nucleoside Phosphorylase, Chain C"/>
    <property type="match status" value="1"/>
</dbReference>
<dbReference type="PIRSF" id="PIRSF000478">
    <property type="entry name" value="TP_PyNP"/>
    <property type="match status" value="1"/>
</dbReference>
<dbReference type="InterPro" id="IPR013102">
    <property type="entry name" value="PYNP_C"/>
</dbReference>
<dbReference type="OrthoDB" id="9763887at2"/>
<dbReference type="FunFam" id="3.40.1030.10:FF:000001">
    <property type="entry name" value="Thymidine phosphorylase"/>
    <property type="match status" value="1"/>
</dbReference>
<evidence type="ECO:0000256" key="2">
    <source>
        <dbReference type="ARBA" id="ARBA00011738"/>
    </source>
</evidence>
<dbReference type="InterPro" id="IPR000312">
    <property type="entry name" value="Glycosyl_Trfase_fam3"/>
</dbReference>
<evidence type="ECO:0000256" key="7">
    <source>
        <dbReference type="HAMAP-Rule" id="MF_01628"/>
    </source>
</evidence>
<dbReference type="GO" id="GO:0009032">
    <property type="term" value="F:thymidine phosphorylase activity"/>
    <property type="evidence" value="ECO:0007669"/>
    <property type="project" value="UniProtKB-UniRule"/>
</dbReference>
<evidence type="ECO:0000313" key="9">
    <source>
        <dbReference type="EMBL" id="QCI64768.1"/>
    </source>
</evidence>